<gene>
    <name evidence="1" type="ORF">COCCADRAFT_110380</name>
</gene>
<sequence>MSKRTTTPSLCACRVAEKLTRSHRLALHSLAASRLEISVWLNEATLDAGRSFLGIFSRASVRLGLGKMHAAAASGPACLLYAQQGLAGRSHPHMVVTIGLGDCMCPVLLASIAPT</sequence>
<dbReference type="AlphaFoldDB" id="W6XQR8"/>
<keyword evidence="2" id="KW-1185">Reference proteome</keyword>
<dbReference type="GeneID" id="19144089"/>
<organism evidence="1 2">
    <name type="scientific">Cochliobolus carbonum (strain 26-R-13)</name>
    <name type="common">Maize leaf spot fungus</name>
    <name type="synonym">Bipolaris zeicola</name>
    <dbReference type="NCBI Taxonomy" id="930089"/>
    <lineage>
        <taxon>Eukaryota</taxon>
        <taxon>Fungi</taxon>
        <taxon>Dikarya</taxon>
        <taxon>Ascomycota</taxon>
        <taxon>Pezizomycotina</taxon>
        <taxon>Dothideomycetes</taxon>
        <taxon>Pleosporomycetidae</taxon>
        <taxon>Pleosporales</taxon>
        <taxon>Pleosporineae</taxon>
        <taxon>Pleosporaceae</taxon>
        <taxon>Bipolaris</taxon>
    </lineage>
</organism>
<name>W6XQR8_COCC2</name>
<evidence type="ECO:0000313" key="1">
    <source>
        <dbReference type="EMBL" id="EUC27958.1"/>
    </source>
</evidence>
<dbReference type="KEGG" id="bze:COCCADRAFT_110380"/>
<accession>W6XQR8</accession>
<evidence type="ECO:0000313" key="2">
    <source>
        <dbReference type="Proteomes" id="UP000053841"/>
    </source>
</evidence>
<dbReference type="Proteomes" id="UP000053841">
    <property type="component" value="Unassembled WGS sequence"/>
</dbReference>
<dbReference type="HOGENOM" id="CLU_2108619_0_0_1"/>
<dbReference type="RefSeq" id="XP_007717739.1">
    <property type="nucleotide sequence ID" value="XM_007719549.1"/>
</dbReference>
<dbReference type="EMBL" id="KI964858">
    <property type="protein sequence ID" value="EUC27958.1"/>
    <property type="molecule type" value="Genomic_DNA"/>
</dbReference>
<reference evidence="1 2" key="1">
    <citation type="journal article" date="2013" name="PLoS Genet.">
        <title>Comparative genome structure, secondary metabolite, and effector coding capacity across Cochliobolus pathogens.</title>
        <authorList>
            <person name="Condon B.J."/>
            <person name="Leng Y."/>
            <person name="Wu D."/>
            <person name="Bushley K.E."/>
            <person name="Ohm R.A."/>
            <person name="Otillar R."/>
            <person name="Martin J."/>
            <person name="Schackwitz W."/>
            <person name="Grimwood J."/>
            <person name="MohdZainudin N."/>
            <person name="Xue C."/>
            <person name="Wang R."/>
            <person name="Manning V.A."/>
            <person name="Dhillon B."/>
            <person name="Tu Z.J."/>
            <person name="Steffenson B.J."/>
            <person name="Salamov A."/>
            <person name="Sun H."/>
            <person name="Lowry S."/>
            <person name="LaButti K."/>
            <person name="Han J."/>
            <person name="Copeland A."/>
            <person name="Lindquist E."/>
            <person name="Barry K."/>
            <person name="Schmutz J."/>
            <person name="Baker S.E."/>
            <person name="Ciuffetti L.M."/>
            <person name="Grigoriev I.V."/>
            <person name="Zhong S."/>
            <person name="Turgeon B.G."/>
        </authorList>
    </citation>
    <scope>NUCLEOTIDE SEQUENCE [LARGE SCALE GENOMIC DNA]</scope>
    <source>
        <strain evidence="1 2">26-R-13</strain>
    </source>
</reference>
<proteinExistence type="predicted"/>
<protein>
    <submittedName>
        <fullName evidence="1">Uncharacterized protein</fullName>
    </submittedName>
</protein>